<name>A0A815IYY7_ADIRI</name>
<gene>
    <name evidence="2" type="ORF">EDS130_LOCUS34446</name>
    <name evidence="3" type="ORF">XAT740_LOCUS39921</name>
</gene>
<evidence type="ECO:0000313" key="3">
    <source>
        <dbReference type="EMBL" id="CAF1505676.1"/>
    </source>
</evidence>
<evidence type="ECO:0000256" key="1">
    <source>
        <dbReference type="SAM" id="SignalP"/>
    </source>
</evidence>
<dbReference type="Proteomes" id="UP000663828">
    <property type="component" value="Unassembled WGS sequence"/>
</dbReference>
<feature type="signal peptide" evidence="1">
    <location>
        <begin position="1"/>
        <end position="18"/>
    </location>
</feature>
<accession>A0A815IYY7</accession>
<sequence>MIAWRQLFILIISCVVQFHSIPILSRDNRTFGPFNRSPFLQINESDIQVIDIGNLPEVLPNISRVTEHDLEIIELPIGTVLYKALQFPSSGVPSQTDVMNIYAARNAWLSNLDGAEQYVRLGYGNLMSFQVIKKLKLFDLANRNNWDIIWSKINQQLVSLLQKKDSANKSMKTQRYLQKEIDQLVFQQTILQLTIGYEITWKDQLELLRYYGDVITNNYSYHPEDEIKKLSCHPEDWFVINQRPTILKSRNTTFGGRKQDLNRVGFTTALDRIMVDTICQFVNVDGYYSVPFPNLFHRNGLMTAEIAIHIPRDSLKILETKCEKDFYPCGSKCYRLDQFQCYPGGLLVNVQ</sequence>
<feature type="chain" id="PRO_5036411763" evidence="1">
    <location>
        <begin position="19"/>
        <end position="351"/>
    </location>
</feature>
<dbReference type="EMBL" id="CAJNOR010004483">
    <property type="protein sequence ID" value="CAF1505676.1"/>
    <property type="molecule type" value="Genomic_DNA"/>
</dbReference>
<dbReference type="Proteomes" id="UP000663852">
    <property type="component" value="Unassembled WGS sequence"/>
</dbReference>
<reference evidence="2" key="1">
    <citation type="submission" date="2021-02" db="EMBL/GenBank/DDBJ databases">
        <authorList>
            <person name="Nowell W R."/>
        </authorList>
    </citation>
    <scope>NUCLEOTIDE SEQUENCE</scope>
</reference>
<dbReference type="EMBL" id="CAJNOJ010000288">
    <property type="protein sequence ID" value="CAF1372322.1"/>
    <property type="molecule type" value="Genomic_DNA"/>
</dbReference>
<evidence type="ECO:0000313" key="4">
    <source>
        <dbReference type="Proteomes" id="UP000663828"/>
    </source>
</evidence>
<proteinExistence type="predicted"/>
<organism evidence="2 5">
    <name type="scientific">Adineta ricciae</name>
    <name type="common">Rotifer</name>
    <dbReference type="NCBI Taxonomy" id="249248"/>
    <lineage>
        <taxon>Eukaryota</taxon>
        <taxon>Metazoa</taxon>
        <taxon>Spiralia</taxon>
        <taxon>Gnathifera</taxon>
        <taxon>Rotifera</taxon>
        <taxon>Eurotatoria</taxon>
        <taxon>Bdelloidea</taxon>
        <taxon>Adinetida</taxon>
        <taxon>Adinetidae</taxon>
        <taxon>Adineta</taxon>
    </lineage>
</organism>
<evidence type="ECO:0000313" key="2">
    <source>
        <dbReference type="EMBL" id="CAF1372322.1"/>
    </source>
</evidence>
<dbReference type="AlphaFoldDB" id="A0A815IYY7"/>
<comment type="caution">
    <text evidence="2">The sequence shown here is derived from an EMBL/GenBank/DDBJ whole genome shotgun (WGS) entry which is preliminary data.</text>
</comment>
<keyword evidence="1" id="KW-0732">Signal</keyword>
<dbReference type="OrthoDB" id="10322471at2759"/>
<evidence type="ECO:0000313" key="5">
    <source>
        <dbReference type="Proteomes" id="UP000663852"/>
    </source>
</evidence>
<keyword evidence="4" id="KW-1185">Reference proteome</keyword>
<protein>
    <submittedName>
        <fullName evidence="2">Uncharacterized protein</fullName>
    </submittedName>
</protein>